<dbReference type="InParanoid" id="A0A2H3E789"/>
<evidence type="ECO:0000313" key="2">
    <source>
        <dbReference type="Proteomes" id="UP000217790"/>
    </source>
</evidence>
<dbReference type="OrthoDB" id="3359616at2759"/>
<organism evidence="1 2">
    <name type="scientific">Armillaria gallica</name>
    <name type="common">Bulbous honey fungus</name>
    <name type="synonym">Armillaria bulbosa</name>
    <dbReference type="NCBI Taxonomy" id="47427"/>
    <lineage>
        <taxon>Eukaryota</taxon>
        <taxon>Fungi</taxon>
        <taxon>Dikarya</taxon>
        <taxon>Basidiomycota</taxon>
        <taxon>Agaricomycotina</taxon>
        <taxon>Agaricomycetes</taxon>
        <taxon>Agaricomycetidae</taxon>
        <taxon>Agaricales</taxon>
        <taxon>Marasmiineae</taxon>
        <taxon>Physalacriaceae</taxon>
        <taxon>Armillaria</taxon>
    </lineage>
</organism>
<name>A0A2H3E789_ARMGA</name>
<dbReference type="STRING" id="47427.A0A2H3E789"/>
<dbReference type="Proteomes" id="UP000217790">
    <property type="component" value="Unassembled WGS sequence"/>
</dbReference>
<evidence type="ECO:0000313" key="1">
    <source>
        <dbReference type="EMBL" id="PBK97227.1"/>
    </source>
</evidence>
<dbReference type="AlphaFoldDB" id="A0A2H3E789"/>
<sequence>MQLLNLTYDDRLTDILKYVGSWTNNGSYNASNFGETGTLSFTKDSTARVIFTFPVPANAFYYYGIRRCCGGVYQICIDCDHLDIFDVEKVDAVNETDDGRNPPVILFSKSFDTPGVHTITLINHHDKRFGGNSELTLDRFVLQVENQAFTLSVPSTLTSGASSSISATSLITPEASQPNTTSSPASGPLIGVFGGILGGIVTISLARICIPSPPAYTVMAANSDYTSRKTNRASVVAGLPASNASLGRIQPSSRMVSRERLPRHEIDAGRVDVDDGNSERSHLNTRLFSAMDAFIVNELSPEDRAAGCLDLSFKGPWKVDLPGLLGSL</sequence>
<gene>
    <name evidence="1" type="ORF">ARMGADRAFT_1162167</name>
</gene>
<keyword evidence="2" id="KW-1185">Reference proteome</keyword>
<reference evidence="2" key="1">
    <citation type="journal article" date="2017" name="Nat. Ecol. Evol.">
        <title>Genome expansion and lineage-specific genetic innovations in the forest pathogenic fungi Armillaria.</title>
        <authorList>
            <person name="Sipos G."/>
            <person name="Prasanna A.N."/>
            <person name="Walter M.C."/>
            <person name="O'Connor E."/>
            <person name="Balint B."/>
            <person name="Krizsan K."/>
            <person name="Kiss B."/>
            <person name="Hess J."/>
            <person name="Varga T."/>
            <person name="Slot J."/>
            <person name="Riley R."/>
            <person name="Boka B."/>
            <person name="Rigling D."/>
            <person name="Barry K."/>
            <person name="Lee J."/>
            <person name="Mihaltcheva S."/>
            <person name="LaButti K."/>
            <person name="Lipzen A."/>
            <person name="Waldron R."/>
            <person name="Moloney N.M."/>
            <person name="Sperisen C."/>
            <person name="Kredics L."/>
            <person name="Vagvoelgyi C."/>
            <person name="Patrignani A."/>
            <person name="Fitzpatrick D."/>
            <person name="Nagy I."/>
            <person name="Doyle S."/>
            <person name="Anderson J.B."/>
            <person name="Grigoriev I.V."/>
            <person name="Gueldener U."/>
            <person name="Muensterkoetter M."/>
            <person name="Nagy L.G."/>
        </authorList>
    </citation>
    <scope>NUCLEOTIDE SEQUENCE [LARGE SCALE GENOMIC DNA]</scope>
    <source>
        <strain evidence="2">Ar21-2</strain>
    </source>
</reference>
<accession>A0A2H3E789</accession>
<dbReference type="EMBL" id="KZ293649">
    <property type="protein sequence ID" value="PBK97227.1"/>
    <property type="molecule type" value="Genomic_DNA"/>
</dbReference>
<protein>
    <submittedName>
        <fullName evidence="1">Uncharacterized protein</fullName>
    </submittedName>
</protein>
<proteinExistence type="predicted"/>